<protein>
    <submittedName>
        <fullName evidence="4">Unannotated protein</fullName>
    </submittedName>
</protein>
<keyword evidence="1" id="KW-0963">Cytoplasm</keyword>
<dbReference type="InterPro" id="IPR003682">
    <property type="entry name" value="rRNA_ssu_MeTfrase_G"/>
</dbReference>
<dbReference type="GO" id="GO:0005829">
    <property type="term" value="C:cytosol"/>
    <property type="evidence" value="ECO:0007669"/>
    <property type="project" value="TreeGrafter"/>
</dbReference>
<dbReference type="Gene3D" id="3.40.50.150">
    <property type="entry name" value="Vaccinia Virus protein VP39"/>
    <property type="match status" value="1"/>
</dbReference>
<sequence>MAFESEPEPAVAATIFPTGIEKIRAFARNLAEQGEARGLIGPREPGRLWSRHILNSGVLAEVLRPGHVIDVGSGGGLPGIVVAIARPDVHFTLVEPMERRTVWLDEQVTELDLANVTVCRARAQEAPFMEAGDQVTARAVSALRTLIPLVVPLVKPGGELILMKGENAAQEILDAHKQISQHGLTDVRVVTLGAHVLEQPTWVVRATVD</sequence>
<dbReference type="HAMAP" id="MF_00074">
    <property type="entry name" value="16SrRNA_methyltr_G"/>
    <property type="match status" value="1"/>
</dbReference>
<evidence type="ECO:0000256" key="2">
    <source>
        <dbReference type="ARBA" id="ARBA00022552"/>
    </source>
</evidence>
<dbReference type="GO" id="GO:0070043">
    <property type="term" value="F:rRNA (guanine-N7-)-methyltransferase activity"/>
    <property type="evidence" value="ECO:0007669"/>
    <property type="project" value="TreeGrafter"/>
</dbReference>
<gene>
    <name evidence="4" type="ORF">UFOPK3516_00244</name>
</gene>
<dbReference type="PANTHER" id="PTHR31760:SF0">
    <property type="entry name" value="S-ADENOSYL-L-METHIONINE-DEPENDENT METHYLTRANSFERASES SUPERFAMILY PROTEIN"/>
    <property type="match status" value="1"/>
</dbReference>
<dbReference type="PIRSF" id="PIRSF003078">
    <property type="entry name" value="GidB"/>
    <property type="match status" value="1"/>
</dbReference>
<keyword evidence="3" id="KW-0808">Transferase</keyword>
<dbReference type="SUPFAM" id="SSF53335">
    <property type="entry name" value="S-adenosyl-L-methionine-dependent methyltransferases"/>
    <property type="match status" value="1"/>
</dbReference>
<name>A0A6J7F416_9ZZZZ</name>
<evidence type="ECO:0000256" key="1">
    <source>
        <dbReference type="ARBA" id="ARBA00022490"/>
    </source>
</evidence>
<dbReference type="InterPro" id="IPR029063">
    <property type="entry name" value="SAM-dependent_MTases_sf"/>
</dbReference>
<dbReference type="AlphaFoldDB" id="A0A6J7F416"/>
<proteinExistence type="inferred from homology"/>
<evidence type="ECO:0000313" key="4">
    <source>
        <dbReference type="EMBL" id="CAB4889551.1"/>
    </source>
</evidence>
<dbReference type="EMBL" id="CAFBMB010000009">
    <property type="protein sequence ID" value="CAB4889551.1"/>
    <property type="molecule type" value="Genomic_DNA"/>
</dbReference>
<dbReference type="NCBIfam" id="TIGR00138">
    <property type="entry name" value="rsmG_gidB"/>
    <property type="match status" value="1"/>
</dbReference>
<reference evidence="4" key="1">
    <citation type="submission" date="2020-05" db="EMBL/GenBank/DDBJ databases">
        <authorList>
            <person name="Chiriac C."/>
            <person name="Salcher M."/>
            <person name="Ghai R."/>
            <person name="Kavagutti S V."/>
        </authorList>
    </citation>
    <scope>NUCLEOTIDE SEQUENCE</scope>
</reference>
<keyword evidence="2" id="KW-0698">rRNA processing</keyword>
<accession>A0A6J7F416</accession>
<dbReference type="PANTHER" id="PTHR31760">
    <property type="entry name" value="S-ADENOSYL-L-METHIONINE-DEPENDENT METHYLTRANSFERASES SUPERFAMILY PROTEIN"/>
    <property type="match status" value="1"/>
</dbReference>
<organism evidence="4">
    <name type="scientific">freshwater metagenome</name>
    <dbReference type="NCBI Taxonomy" id="449393"/>
    <lineage>
        <taxon>unclassified sequences</taxon>
        <taxon>metagenomes</taxon>
        <taxon>ecological metagenomes</taxon>
    </lineage>
</organism>
<dbReference type="Pfam" id="PF02527">
    <property type="entry name" value="GidB"/>
    <property type="match status" value="1"/>
</dbReference>
<evidence type="ECO:0000256" key="3">
    <source>
        <dbReference type="ARBA" id="ARBA00022679"/>
    </source>
</evidence>